<dbReference type="Proteomes" id="UP000499080">
    <property type="component" value="Unassembled WGS sequence"/>
</dbReference>
<reference evidence="1 2" key="1">
    <citation type="journal article" date="2019" name="Sci. Rep.">
        <title>Orb-weaving spider Araneus ventricosus genome elucidates the spidroin gene catalogue.</title>
        <authorList>
            <person name="Kono N."/>
            <person name="Nakamura H."/>
            <person name="Ohtoshi R."/>
            <person name="Moran D.A.P."/>
            <person name="Shinohara A."/>
            <person name="Yoshida Y."/>
            <person name="Fujiwara M."/>
            <person name="Mori M."/>
            <person name="Tomita M."/>
            <person name="Arakawa K."/>
        </authorList>
    </citation>
    <scope>NUCLEOTIDE SEQUENCE [LARGE SCALE GENOMIC DNA]</scope>
</reference>
<evidence type="ECO:0000313" key="1">
    <source>
        <dbReference type="EMBL" id="GBO16034.1"/>
    </source>
</evidence>
<evidence type="ECO:0008006" key="3">
    <source>
        <dbReference type="Google" id="ProtNLM"/>
    </source>
</evidence>
<proteinExistence type="predicted"/>
<dbReference type="EMBL" id="BGPR01039977">
    <property type="protein sequence ID" value="GBO16034.1"/>
    <property type="molecule type" value="Genomic_DNA"/>
</dbReference>
<evidence type="ECO:0000313" key="2">
    <source>
        <dbReference type="Proteomes" id="UP000499080"/>
    </source>
</evidence>
<comment type="caution">
    <text evidence="1">The sequence shown here is derived from an EMBL/GenBank/DDBJ whole genome shotgun (WGS) entry which is preliminary data.</text>
</comment>
<dbReference type="Gene3D" id="3.60.10.10">
    <property type="entry name" value="Endonuclease/exonuclease/phosphatase"/>
    <property type="match status" value="1"/>
</dbReference>
<protein>
    <recommendedName>
        <fullName evidence="3">Endonuclease/exonuclease/phosphatase domain-containing protein</fullName>
    </recommendedName>
</protein>
<accession>A0A4Y2UV90</accession>
<sequence>MGSFLSWNCHGIRFKLQELKGLINFFHPVCVGLQEKFLSSNNPFKLSGYNSVRKDAAATGSNHSGGVCILTSNLYPITPLTLHTSLQAVTVQVHTRSLVSLLCLFATSRCS</sequence>
<name>A0A4Y2UV90_ARAVE</name>
<dbReference type="SUPFAM" id="SSF56219">
    <property type="entry name" value="DNase I-like"/>
    <property type="match status" value="1"/>
</dbReference>
<dbReference type="AlphaFoldDB" id="A0A4Y2UV90"/>
<dbReference type="InterPro" id="IPR036691">
    <property type="entry name" value="Endo/exonu/phosph_ase_sf"/>
</dbReference>
<keyword evidence="2" id="KW-1185">Reference proteome</keyword>
<organism evidence="1 2">
    <name type="scientific">Araneus ventricosus</name>
    <name type="common">Orbweaver spider</name>
    <name type="synonym">Epeira ventricosa</name>
    <dbReference type="NCBI Taxonomy" id="182803"/>
    <lineage>
        <taxon>Eukaryota</taxon>
        <taxon>Metazoa</taxon>
        <taxon>Ecdysozoa</taxon>
        <taxon>Arthropoda</taxon>
        <taxon>Chelicerata</taxon>
        <taxon>Arachnida</taxon>
        <taxon>Araneae</taxon>
        <taxon>Araneomorphae</taxon>
        <taxon>Entelegynae</taxon>
        <taxon>Araneoidea</taxon>
        <taxon>Araneidae</taxon>
        <taxon>Araneus</taxon>
    </lineage>
</organism>
<gene>
    <name evidence="1" type="ORF">AVEN_115805_1</name>
</gene>